<dbReference type="EMBL" id="FNJN01000006">
    <property type="protein sequence ID" value="SDP26786.1"/>
    <property type="molecule type" value="Genomic_DNA"/>
</dbReference>
<sequence>MAPSRIPAAALLLAAVALVATACGSDTSGSAAANDREAVRAITTAESTAGGRAFQLEADDGAWEVHVASGDREVEVRVSADGGSVRSSSDGRALDAEDRAALDAASTTLADAVRIAAAQGTGGAVEDAELERDDATARWSVDLAGDVTVRVSAADGSVG</sequence>
<proteinExistence type="predicted"/>
<evidence type="ECO:0000259" key="2">
    <source>
        <dbReference type="Pfam" id="PF03413"/>
    </source>
</evidence>
<dbReference type="InterPro" id="IPR025711">
    <property type="entry name" value="PepSY"/>
</dbReference>
<organism evidence="3 4">
    <name type="scientific">Microbacterium testaceum (strain StLB037)</name>
    <dbReference type="NCBI Taxonomy" id="979556"/>
    <lineage>
        <taxon>Bacteria</taxon>
        <taxon>Bacillati</taxon>
        <taxon>Actinomycetota</taxon>
        <taxon>Actinomycetes</taxon>
        <taxon>Micrococcales</taxon>
        <taxon>Microbacteriaceae</taxon>
        <taxon>Microbacterium</taxon>
    </lineage>
</organism>
<dbReference type="PROSITE" id="PS51257">
    <property type="entry name" value="PROKAR_LIPOPROTEIN"/>
    <property type="match status" value="1"/>
</dbReference>
<reference evidence="3 4" key="1">
    <citation type="submission" date="2016-10" db="EMBL/GenBank/DDBJ databases">
        <authorList>
            <person name="de Groot N.N."/>
        </authorList>
    </citation>
    <scope>NUCLEOTIDE SEQUENCE [LARGE SCALE GENOMIC DNA]</scope>
    <source>
        <strain evidence="3 4">StLB037</strain>
    </source>
</reference>
<evidence type="ECO:0000313" key="4">
    <source>
        <dbReference type="Proteomes" id="UP000186456"/>
    </source>
</evidence>
<feature type="domain" description="PepSY" evidence="2">
    <location>
        <begin position="108"/>
        <end position="158"/>
    </location>
</feature>
<dbReference type="Proteomes" id="UP000186456">
    <property type="component" value="Unassembled WGS sequence"/>
</dbReference>
<evidence type="ECO:0000313" key="3">
    <source>
        <dbReference type="EMBL" id="SDP26786.1"/>
    </source>
</evidence>
<accession>A0A1H0RCN1</accession>
<gene>
    <name evidence="3" type="ORF">SAMN04487788_2794</name>
</gene>
<dbReference type="AlphaFoldDB" id="A0A1H0RCN1"/>
<name>A0A1H0RCN1_MICTS</name>
<feature type="signal peptide" evidence="1">
    <location>
        <begin position="1"/>
        <end position="22"/>
    </location>
</feature>
<dbReference type="RefSeq" id="WP_074696479.1">
    <property type="nucleotide sequence ID" value="NZ_FNJN01000006.1"/>
</dbReference>
<dbReference type="Pfam" id="PF03413">
    <property type="entry name" value="PepSY"/>
    <property type="match status" value="1"/>
</dbReference>
<feature type="chain" id="PRO_5039142224" evidence="1">
    <location>
        <begin position="23"/>
        <end position="159"/>
    </location>
</feature>
<protein>
    <submittedName>
        <fullName evidence="3">Peptidase propeptide and YPEB domain-containing protein</fullName>
    </submittedName>
</protein>
<dbReference type="Gene3D" id="3.10.450.40">
    <property type="match status" value="1"/>
</dbReference>
<evidence type="ECO:0000256" key="1">
    <source>
        <dbReference type="SAM" id="SignalP"/>
    </source>
</evidence>
<keyword evidence="1" id="KW-0732">Signal</keyword>